<evidence type="ECO:0000256" key="3">
    <source>
        <dbReference type="PROSITE-ProRule" id="PRU01091"/>
    </source>
</evidence>
<dbReference type="InterPro" id="IPR036388">
    <property type="entry name" value="WH-like_DNA-bd_sf"/>
</dbReference>
<dbReference type="SUPFAM" id="SSF46894">
    <property type="entry name" value="C-terminal effector domain of the bipartite response regulators"/>
    <property type="match status" value="1"/>
</dbReference>
<evidence type="ECO:0000256" key="2">
    <source>
        <dbReference type="PROSITE-ProRule" id="PRU00169"/>
    </source>
</evidence>
<organism evidence="6 7">
    <name type="scientific">Stenotrophomonas maltophilia</name>
    <name type="common">Pseudomonas maltophilia</name>
    <name type="synonym">Xanthomonas maltophilia</name>
    <dbReference type="NCBI Taxonomy" id="40324"/>
    <lineage>
        <taxon>Bacteria</taxon>
        <taxon>Pseudomonadati</taxon>
        <taxon>Pseudomonadota</taxon>
        <taxon>Gammaproteobacteria</taxon>
        <taxon>Lysobacterales</taxon>
        <taxon>Lysobacteraceae</taxon>
        <taxon>Stenotrophomonas</taxon>
        <taxon>Stenotrophomonas maltophilia group</taxon>
    </lineage>
</organism>
<sequence length="238" mass="26420">MTDKAIRWGRPLVLVVEHDSVVADSISRYLDKSGVRNALITDGRSALTAYQQLCPDLILLDAQMPGLDSWDVLGRIRQCDRTPVVMLSHGGTDEEAIRALDAGADDYITKPISAPIVCARIRSILRRVEANAPEDVSSLLREGPIEIDLSRHVVRAQSGNELRTISLSLAEFRLLAYMLKAPNKVHSRSDLLRICFTNFNASERTIDNHVSSMRRKLEQVGVVGMPATVRGFGYRLVD</sequence>
<dbReference type="Pfam" id="PF00072">
    <property type="entry name" value="Response_reg"/>
    <property type="match status" value="1"/>
</dbReference>
<evidence type="ECO:0000259" key="4">
    <source>
        <dbReference type="PROSITE" id="PS50110"/>
    </source>
</evidence>
<dbReference type="InterPro" id="IPR011006">
    <property type="entry name" value="CheY-like_superfamily"/>
</dbReference>
<name>A0AAJ2TP20_STEMA</name>
<dbReference type="EMBL" id="JAXRVB010000041">
    <property type="protein sequence ID" value="MDZ5766848.1"/>
    <property type="molecule type" value="Genomic_DNA"/>
</dbReference>
<dbReference type="RefSeq" id="WP_197586545.1">
    <property type="nucleotide sequence ID" value="NZ_JARPOH010000001.1"/>
</dbReference>
<dbReference type="GO" id="GO:0000156">
    <property type="term" value="F:phosphorelay response regulator activity"/>
    <property type="evidence" value="ECO:0007669"/>
    <property type="project" value="TreeGrafter"/>
</dbReference>
<dbReference type="Gene3D" id="6.10.250.690">
    <property type="match status" value="1"/>
</dbReference>
<feature type="domain" description="Response regulatory" evidence="4">
    <location>
        <begin position="12"/>
        <end position="125"/>
    </location>
</feature>
<dbReference type="InterPro" id="IPR001867">
    <property type="entry name" value="OmpR/PhoB-type_DNA-bd"/>
</dbReference>
<dbReference type="GO" id="GO:0005829">
    <property type="term" value="C:cytosol"/>
    <property type="evidence" value="ECO:0007669"/>
    <property type="project" value="TreeGrafter"/>
</dbReference>
<reference evidence="6" key="1">
    <citation type="submission" date="2023-12" db="EMBL/GenBank/DDBJ databases">
        <title>'Antibacterial potential of Stenotrophomonas maltophilia cystic fibrosis isolates' (manuscript under preparation).</title>
        <authorList>
            <person name="Crisan C.V."/>
            <person name="Pettis M."/>
            <person name="Goldberg J.B."/>
        </authorList>
    </citation>
    <scope>NUCLEOTIDE SEQUENCE</scope>
    <source>
        <strain evidence="6">CCV129</strain>
    </source>
</reference>
<dbReference type="SUPFAM" id="SSF52172">
    <property type="entry name" value="CheY-like"/>
    <property type="match status" value="1"/>
</dbReference>
<comment type="caution">
    <text evidence="6">The sequence shown here is derived from an EMBL/GenBank/DDBJ whole genome shotgun (WGS) entry which is preliminary data.</text>
</comment>
<dbReference type="PROSITE" id="PS50110">
    <property type="entry name" value="RESPONSE_REGULATORY"/>
    <property type="match status" value="1"/>
</dbReference>
<dbReference type="Pfam" id="PF00486">
    <property type="entry name" value="Trans_reg_C"/>
    <property type="match status" value="1"/>
</dbReference>
<feature type="modified residue" description="4-aspartylphosphate" evidence="2">
    <location>
        <position position="61"/>
    </location>
</feature>
<dbReference type="SMART" id="SM00862">
    <property type="entry name" value="Trans_reg_C"/>
    <property type="match status" value="1"/>
</dbReference>
<feature type="DNA-binding region" description="OmpR/PhoB-type" evidence="3">
    <location>
        <begin position="137"/>
        <end position="238"/>
    </location>
</feature>
<evidence type="ECO:0000259" key="5">
    <source>
        <dbReference type="PROSITE" id="PS51755"/>
    </source>
</evidence>
<dbReference type="GO" id="GO:0032993">
    <property type="term" value="C:protein-DNA complex"/>
    <property type="evidence" value="ECO:0007669"/>
    <property type="project" value="TreeGrafter"/>
</dbReference>
<dbReference type="GO" id="GO:0006355">
    <property type="term" value="P:regulation of DNA-templated transcription"/>
    <property type="evidence" value="ECO:0007669"/>
    <property type="project" value="InterPro"/>
</dbReference>
<dbReference type="GO" id="GO:0000976">
    <property type="term" value="F:transcription cis-regulatory region binding"/>
    <property type="evidence" value="ECO:0007669"/>
    <property type="project" value="TreeGrafter"/>
</dbReference>
<dbReference type="PANTHER" id="PTHR48111:SF59">
    <property type="entry name" value="TRANSCRIPTIONAL REGULATORY PROTEIN BAER"/>
    <property type="match status" value="1"/>
</dbReference>
<dbReference type="Proteomes" id="UP001288387">
    <property type="component" value="Unassembled WGS sequence"/>
</dbReference>
<dbReference type="PANTHER" id="PTHR48111">
    <property type="entry name" value="REGULATOR OF RPOS"/>
    <property type="match status" value="1"/>
</dbReference>
<evidence type="ECO:0000256" key="1">
    <source>
        <dbReference type="ARBA" id="ARBA00023125"/>
    </source>
</evidence>
<proteinExistence type="predicted"/>
<dbReference type="CDD" id="cd17574">
    <property type="entry name" value="REC_OmpR"/>
    <property type="match status" value="1"/>
</dbReference>
<dbReference type="PROSITE" id="PS51755">
    <property type="entry name" value="OMPR_PHOB"/>
    <property type="match status" value="1"/>
</dbReference>
<dbReference type="Gene3D" id="1.10.10.10">
    <property type="entry name" value="Winged helix-like DNA-binding domain superfamily/Winged helix DNA-binding domain"/>
    <property type="match status" value="1"/>
</dbReference>
<dbReference type="AlphaFoldDB" id="A0AAJ2TP20"/>
<gene>
    <name evidence="6" type="ORF">U4I38_20455</name>
</gene>
<feature type="domain" description="OmpR/PhoB-type" evidence="5">
    <location>
        <begin position="137"/>
        <end position="238"/>
    </location>
</feature>
<accession>A0AAJ2TP20</accession>
<dbReference type="InterPro" id="IPR039420">
    <property type="entry name" value="WalR-like"/>
</dbReference>
<keyword evidence="1 3" id="KW-0238">DNA-binding</keyword>
<keyword evidence="2" id="KW-0597">Phosphoprotein</keyword>
<dbReference type="InterPro" id="IPR001789">
    <property type="entry name" value="Sig_transdc_resp-reg_receiver"/>
</dbReference>
<dbReference type="SMART" id="SM00448">
    <property type="entry name" value="REC"/>
    <property type="match status" value="1"/>
</dbReference>
<protein>
    <submittedName>
        <fullName evidence="6">Response regulator transcription factor</fullName>
    </submittedName>
</protein>
<dbReference type="InterPro" id="IPR016032">
    <property type="entry name" value="Sig_transdc_resp-reg_C-effctor"/>
</dbReference>
<evidence type="ECO:0000313" key="6">
    <source>
        <dbReference type="EMBL" id="MDZ5766848.1"/>
    </source>
</evidence>
<dbReference type="Gene3D" id="3.40.50.2300">
    <property type="match status" value="1"/>
</dbReference>
<dbReference type="CDD" id="cd00383">
    <property type="entry name" value="trans_reg_C"/>
    <property type="match status" value="1"/>
</dbReference>
<evidence type="ECO:0000313" key="7">
    <source>
        <dbReference type="Proteomes" id="UP001288387"/>
    </source>
</evidence>